<dbReference type="PANTHER" id="PTHR43875">
    <property type="entry name" value="MALTODEXTRIN IMPORT ATP-BINDING PROTEIN MSMX"/>
    <property type="match status" value="1"/>
</dbReference>
<dbReference type="Proteomes" id="UP000002664">
    <property type="component" value="Chromosome"/>
</dbReference>
<dbReference type="Pfam" id="PF00005">
    <property type="entry name" value="ABC_tran"/>
    <property type="match status" value="1"/>
</dbReference>
<reference evidence="8 9" key="1">
    <citation type="journal article" date="2011" name="J. Bacteriol.">
        <title>Genome analyses of icelandic strains of Sulfolobus islandicus, model organisms for genetic and virus-host interaction studies.</title>
        <authorList>
            <person name="Guo L."/>
            <person name="Brugger K."/>
            <person name="Liu C."/>
            <person name="Shah S.A."/>
            <person name="Zheng H."/>
            <person name="Zhu Y."/>
            <person name="Wang S."/>
            <person name="Lillestol R.K."/>
            <person name="Chen L."/>
            <person name="Frank J."/>
            <person name="Prangishvili D."/>
            <person name="Paulin L."/>
            <person name="She Q."/>
            <person name="Huang L."/>
            <person name="Garrett R.A."/>
        </authorList>
    </citation>
    <scope>NUCLEOTIDE SEQUENCE [LARGE SCALE GENOMIC DNA]</scope>
    <source>
        <strain evidence="8 9">REY15A</strain>
    </source>
</reference>
<dbReference type="KEGG" id="sir:SiRe_2346"/>
<organism evidence="8 9">
    <name type="scientific">Saccharolobus islandicus (strain REY15A)</name>
    <name type="common">Sulfolobus islandicus</name>
    <dbReference type="NCBI Taxonomy" id="930945"/>
    <lineage>
        <taxon>Archaea</taxon>
        <taxon>Thermoproteota</taxon>
        <taxon>Thermoprotei</taxon>
        <taxon>Sulfolobales</taxon>
        <taxon>Sulfolobaceae</taxon>
        <taxon>Saccharolobus</taxon>
    </lineage>
</organism>
<dbReference type="PANTHER" id="PTHR43875:SF4">
    <property type="entry name" value="GLUCOSE IMPORT ATP-BINDING PROTEIN GLCV"/>
    <property type="match status" value="1"/>
</dbReference>
<dbReference type="Gene3D" id="2.40.50.100">
    <property type="match status" value="1"/>
</dbReference>
<keyword evidence="3" id="KW-0547">Nucleotide-binding</keyword>
<proteinExistence type="predicted"/>
<dbReference type="PROSITE" id="PS50893">
    <property type="entry name" value="ABC_TRANSPORTER_2"/>
    <property type="match status" value="1"/>
</dbReference>
<dbReference type="InterPro" id="IPR003439">
    <property type="entry name" value="ABC_transporter-like_ATP-bd"/>
</dbReference>
<feature type="transmembrane region" description="Helical" evidence="6">
    <location>
        <begin position="356"/>
        <end position="374"/>
    </location>
</feature>
<name>F0ND98_SACI5</name>
<dbReference type="PROSITE" id="PS00211">
    <property type="entry name" value="ABC_TRANSPORTER_1"/>
    <property type="match status" value="1"/>
</dbReference>
<keyword evidence="5 6" id="KW-0472">Membrane</keyword>
<sequence>MVKIIVKNISKVFKKGKVIALDNVNITIENGERFGILGPSGAGKTTFMRIIAGLDVPSTGELYFDDKLVASNGKLLVPPEDRKIGMVFQTWALYPNLTAFENIAFPLTNMKMSKEEIRKRVEEVAKILDIHHVLNHLPRELSGGQQQRVALARALVKDPSLLLLDEPFSNLDARMRDSARALVKEVQSRLGVTLLIVSHDPADIFAIADRVGVLVKGKLVQVGKPEEVYDNPVSIQVASLIGEINELEGKVTNEGVVIGSFRFPVSISNDKVLIGIRPEDVKLSKDVIRDDAWTLVGKGRVKVIGYQGGLFRITITPLNSDDEIFTYSDHPIHSGEEVLVYVKKDKIKVFEKIKILFKKLYFSILFYGFLWFFSQFSS</sequence>
<protein>
    <submittedName>
        <fullName evidence="8">ABC transporter related protein</fullName>
    </submittedName>
</protein>
<keyword evidence="9" id="KW-1185">Reference proteome</keyword>
<dbReference type="FunFam" id="3.40.50.300:FF:000042">
    <property type="entry name" value="Maltose/maltodextrin ABC transporter, ATP-binding protein"/>
    <property type="match status" value="1"/>
</dbReference>
<keyword evidence="6" id="KW-1133">Transmembrane helix</keyword>
<dbReference type="SUPFAM" id="SSF52540">
    <property type="entry name" value="P-loop containing nucleoside triphosphate hydrolases"/>
    <property type="match status" value="1"/>
</dbReference>
<keyword evidence="6" id="KW-0812">Transmembrane</keyword>
<dbReference type="CDD" id="cd03259">
    <property type="entry name" value="ABC_Carb_Solutes_like"/>
    <property type="match status" value="1"/>
</dbReference>
<dbReference type="SMART" id="SM00382">
    <property type="entry name" value="AAA"/>
    <property type="match status" value="1"/>
</dbReference>
<dbReference type="NCBIfam" id="NF040933">
    <property type="entry name" value="ABC_arch_GlcV"/>
    <property type="match status" value="1"/>
</dbReference>
<dbReference type="eggNOG" id="arCOG00175">
    <property type="taxonomic scope" value="Archaea"/>
</dbReference>
<dbReference type="InterPro" id="IPR047641">
    <property type="entry name" value="ABC_transpr_MalK/UgpC-like"/>
</dbReference>
<dbReference type="Gene3D" id="2.40.50.140">
    <property type="entry name" value="Nucleic acid-binding proteins"/>
    <property type="match status" value="1"/>
</dbReference>
<dbReference type="GO" id="GO:0005524">
    <property type="term" value="F:ATP binding"/>
    <property type="evidence" value="ECO:0007669"/>
    <property type="project" value="UniProtKB-KW"/>
</dbReference>
<dbReference type="Pfam" id="PF17847">
    <property type="entry name" value="GlcV_C_terminal"/>
    <property type="match status" value="1"/>
</dbReference>
<evidence type="ECO:0000256" key="4">
    <source>
        <dbReference type="ARBA" id="ARBA00022840"/>
    </source>
</evidence>
<dbReference type="InterPro" id="IPR003593">
    <property type="entry name" value="AAA+_ATPase"/>
</dbReference>
<dbReference type="InterPro" id="IPR017871">
    <property type="entry name" value="ABC_transporter-like_CS"/>
</dbReference>
<dbReference type="STRING" id="930945.SiRe_2346"/>
<keyword evidence="1" id="KW-0813">Transport</keyword>
<evidence type="ECO:0000256" key="2">
    <source>
        <dbReference type="ARBA" id="ARBA00022475"/>
    </source>
</evidence>
<dbReference type="EMBL" id="CP002425">
    <property type="protein sequence ID" value="ADX86395.1"/>
    <property type="molecule type" value="Genomic_DNA"/>
</dbReference>
<keyword evidence="2" id="KW-1003">Cell membrane</keyword>
<dbReference type="GeneID" id="12419339"/>
<keyword evidence="4" id="KW-0067">ATP-binding</keyword>
<evidence type="ECO:0000313" key="8">
    <source>
        <dbReference type="EMBL" id="ADX86395.1"/>
    </source>
</evidence>
<evidence type="ECO:0000313" key="9">
    <source>
        <dbReference type="Proteomes" id="UP000002664"/>
    </source>
</evidence>
<dbReference type="InterPro" id="IPR040856">
    <property type="entry name" value="GlcV_C"/>
</dbReference>
<evidence type="ECO:0000256" key="6">
    <source>
        <dbReference type="SAM" id="Phobius"/>
    </source>
</evidence>
<dbReference type="HOGENOM" id="CLU_000604_1_1_2"/>
<dbReference type="SUPFAM" id="SSF50331">
    <property type="entry name" value="MOP-like"/>
    <property type="match status" value="1"/>
</dbReference>
<dbReference type="GO" id="GO:0016887">
    <property type="term" value="F:ATP hydrolysis activity"/>
    <property type="evidence" value="ECO:0007669"/>
    <property type="project" value="InterPro"/>
</dbReference>
<dbReference type="InterPro" id="IPR027417">
    <property type="entry name" value="P-loop_NTPase"/>
</dbReference>
<dbReference type="InterPro" id="IPR008995">
    <property type="entry name" value="Mo/tungstate-bd_C_term_dom"/>
</dbReference>
<dbReference type="AlphaFoldDB" id="F0ND98"/>
<dbReference type="GO" id="GO:0055052">
    <property type="term" value="C:ATP-binding cassette (ABC) transporter complex, substrate-binding subunit-containing"/>
    <property type="evidence" value="ECO:0007669"/>
    <property type="project" value="TreeGrafter"/>
</dbReference>
<evidence type="ECO:0000259" key="7">
    <source>
        <dbReference type="PROSITE" id="PS50893"/>
    </source>
</evidence>
<dbReference type="InterPro" id="IPR015853">
    <property type="entry name" value="ABC_transpr_FbpC"/>
</dbReference>
<feature type="domain" description="ABC transporter" evidence="7">
    <location>
        <begin position="4"/>
        <end position="241"/>
    </location>
</feature>
<evidence type="ECO:0000256" key="3">
    <source>
        <dbReference type="ARBA" id="ARBA00022741"/>
    </source>
</evidence>
<accession>F0ND98</accession>
<dbReference type="InterPro" id="IPR012340">
    <property type="entry name" value="NA-bd_OB-fold"/>
</dbReference>
<dbReference type="GO" id="GO:0015408">
    <property type="term" value="F:ABC-type ferric iron transporter activity"/>
    <property type="evidence" value="ECO:0007669"/>
    <property type="project" value="InterPro"/>
</dbReference>
<evidence type="ECO:0000256" key="5">
    <source>
        <dbReference type="ARBA" id="ARBA00023136"/>
    </source>
</evidence>
<dbReference type="Gene3D" id="3.40.50.300">
    <property type="entry name" value="P-loop containing nucleotide triphosphate hydrolases"/>
    <property type="match status" value="1"/>
</dbReference>
<gene>
    <name evidence="8" type="ordered locus">SiRe_2346</name>
</gene>
<dbReference type="InterPro" id="IPR053598">
    <property type="entry name" value="ABC-Glucose_import_ATPase"/>
</dbReference>
<dbReference type="RefSeq" id="WP_014514278.1">
    <property type="nucleotide sequence ID" value="NC_017276.1"/>
</dbReference>
<evidence type="ECO:0000256" key="1">
    <source>
        <dbReference type="ARBA" id="ARBA00022448"/>
    </source>
</evidence>